<dbReference type="InterPro" id="IPR008949">
    <property type="entry name" value="Isoprenoid_synthase_dom_sf"/>
</dbReference>
<comment type="caution">
    <text evidence="5">The sequence shown here is derived from an EMBL/GenBank/DDBJ whole genome shotgun (WGS) entry which is preliminary data.</text>
</comment>
<evidence type="ECO:0000256" key="1">
    <source>
        <dbReference type="ARBA" id="ARBA00001946"/>
    </source>
</evidence>
<dbReference type="AlphaFoldDB" id="A0A2K0UH54"/>
<comment type="similarity">
    <text evidence="2 4">Belongs to the terpene synthase family.</text>
</comment>
<dbReference type="EC" id="4.2.3.-" evidence="4"/>
<evidence type="ECO:0000256" key="2">
    <source>
        <dbReference type="ARBA" id="ARBA00006333"/>
    </source>
</evidence>
<dbReference type="Gene3D" id="1.10.600.10">
    <property type="entry name" value="Farnesyl Diphosphate Synthase"/>
    <property type="match status" value="1"/>
</dbReference>
<name>A0A2K0UH54_TRIHA</name>
<comment type="cofactor">
    <cofactor evidence="1 4">
        <name>Mg(2+)</name>
        <dbReference type="ChEBI" id="CHEBI:18420"/>
    </cofactor>
</comment>
<dbReference type="OrthoDB" id="2861623at2759"/>
<evidence type="ECO:0000313" key="6">
    <source>
        <dbReference type="Proteomes" id="UP000236290"/>
    </source>
</evidence>
<dbReference type="SFLD" id="SFLDS00005">
    <property type="entry name" value="Isoprenoid_Synthase_Type_I"/>
    <property type="match status" value="1"/>
</dbReference>
<gene>
    <name evidence="5" type="ORF">THARTR1_02962</name>
</gene>
<accession>A0A2K0UH54</accession>
<evidence type="ECO:0000256" key="3">
    <source>
        <dbReference type="ARBA" id="ARBA00022842"/>
    </source>
</evidence>
<protein>
    <recommendedName>
        <fullName evidence="4">Terpene synthase</fullName>
        <ecNumber evidence="4">4.2.3.-</ecNumber>
    </recommendedName>
</protein>
<dbReference type="Pfam" id="PF19086">
    <property type="entry name" value="Terpene_syn_C_2"/>
    <property type="match status" value="1"/>
</dbReference>
<dbReference type="GO" id="GO:0046872">
    <property type="term" value="F:metal ion binding"/>
    <property type="evidence" value="ECO:0007669"/>
    <property type="project" value="UniProtKB-KW"/>
</dbReference>
<keyword evidence="4" id="KW-0456">Lyase</keyword>
<reference evidence="5 6" key="1">
    <citation type="submission" date="2017-02" db="EMBL/GenBank/DDBJ databases">
        <title>Genomes of Trichoderma spp. with biocontrol activity.</title>
        <authorList>
            <person name="Gardiner D."/>
            <person name="Kazan K."/>
            <person name="Vos C."/>
            <person name="Harvey P."/>
        </authorList>
    </citation>
    <scope>NUCLEOTIDE SEQUENCE [LARGE SCALE GENOMIC DNA]</scope>
    <source>
        <strain evidence="5 6">Tr1</strain>
    </source>
</reference>
<proteinExistence type="inferred from homology"/>
<dbReference type="Proteomes" id="UP000236290">
    <property type="component" value="Unassembled WGS sequence"/>
</dbReference>
<dbReference type="EMBL" id="MTYI01000037">
    <property type="protein sequence ID" value="PNP57120.1"/>
    <property type="molecule type" value="Genomic_DNA"/>
</dbReference>
<keyword evidence="4" id="KW-0479">Metal-binding</keyword>
<dbReference type="PANTHER" id="PTHR35201">
    <property type="entry name" value="TERPENE SYNTHASE"/>
    <property type="match status" value="1"/>
</dbReference>
<dbReference type="GO" id="GO:0010333">
    <property type="term" value="F:terpene synthase activity"/>
    <property type="evidence" value="ECO:0007669"/>
    <property type="project" value="InterPro"/>
</dbReference>
<organism evidence="5 6">
    <name type="scientific">Trichoderma harzianum</name>
    <name type="common">Hypocrea lixii</name>
    <dbReference type="NCBI Taxonomy" id="5544"/>
    <lineage>
        <taxon>Eukaryota</taxon>
        <taxon>Fungi</taxon>
        <taxon>Dikarya</taxon>
        <taxon>Ascomycota</taxon>
        <taxon>Pezizomycotina</taxon>
        <taxon>Sordariomycetes</taxon>
        <taxon>Hypocreomycetidae</taxon>
        <taxon>Hypocreales</taxon>
        <taxon>Hypocreaceae</taxon>
        <taxon>Trichoderma</taxon>
    </lineage>
</organism>
<evidence type="ECO:0000313" key="5">
    <source>
        <dbReference type="EMBL" id="PNP57120.1"/>
    </source>
</evidence>
<dbReference type="GO" id="GO:0008299">
    <property type="term" value="P:isoprenoid biosynthetic process"/>
    <property type="evidence" value="ECO:0007669"/>
    <property type="project" value="UniProtKB-ARBA"/>
</dbReference>
<evidence type="ECO:0000256" key="4">
    <source>
        <dbReference type="RuleBase" id="RU366034"/>
    </source>
</evidence>
<keyword evidence="3 4" id="KW-0460">Magnesium</keyword>
<dbReference type="InterPro" id="IPR034686">
    <property type="entry name" value="Terpene_cyclase-like_2"/>
</dbReference>
<dbReference type="SUPFAM" id="SSF48576">
    <property type="entry name" value="Terpenoid synthases"/>
    <property type="match status" value="1"/>
</dbReference>
<dbReference type="SFLD" id="SFLDG01020">
    <property type="entry name" value="Terpene_Cyclase_Like_2"/>
    <property type="match status" value="1"/>
</dbReference>
<sequence length="378" mass="44276">MMAEVQRAPNDPRPLDDPRIDLSARIRTKSYYLPNLRPYYNDWPDEMNPNYAQLKEAVDARIKKIYSPKMAATLIDIDYALLSCIWWPRCEYKRLEVAAFWFLWLFTWDDEIDQSTSELFINLERADRFRDETYHFGRYVLGVPNEETHKWQFDKNPPTVPVIASLADIGEEVKNFYNHDQIMCLVDEIYYFMDNQQREQRRKLTGVIPTPAQYIETRLGTSAVQLTLALNEYVDNQRIPRWIMNHSKMADLWHETNMNMLLSNDMFSLRKEFKTGDIDSIIPILISNRNITVQEAIADTCVELKKHIDLFDAAAKDLLVIVAERNPEWIGEVDRYIVGCRHNMMGNLLWSLTTTRYGLGKIERDIHGGMTVVVNHAA</sequence>
<dbReference type="PANTHER" id="PTHR35201:SF4">
    <property type="entry name" value="BETA-PINACENE SYNTHASE-RELATED"/>
    <property type="match status" value="1"/>
</dbReference>